<sequence>MTVIAIDGPSGVGKSSVSREVARRWGFGYLDTGAMYRAMVWLCLNRGVTDPGDVVELVRGADLEISTDPDHEEISVDGIDVTAEIRTTEVSENAQLVSSVQDARDELIELQRAIIAAAADGIVVEGRDITTVVAPEAEVRILMIADESVRIARRSKELHGTADEAAVAATRAQVADRDAKDSKTTSFLTAADGVHTLDTTDIDFAQSVEAVMGLVERARV</sequence>
<dbReference type="NCBIfam" id="TIGR00017">
    <property type="entry name" value="cmk"/>
    <property type="match status" value="1"/>
</dbReference>
<dbReference type="Gene3D" id="3.40.50.300">
    <property type="entry name" value="P-loop containing nucleotide triphosphate hydrolases"/>
    <property type="match status" value="1"/>
</dbReference>
<evidence type="ECO:0000256" key="3">
    <source>
        <dbReference type="ARBA" id="ARBA00022741"/>
    </source>
</evidence>
<evidence type="ECO:0000256" key="4">
    <source>
        <dbReference type="ARBA" id="ARBA00022777"/>
    </source>
</evidence>
<evidence type="ECO:0000256" key="7">
    <source>
        <dbReference type="ARBA" id="ARBA00048478"/>
    </source>
</evidence>
<proteinExistence type="inferred from homology"/>
<keyword evidence="4 8" id="KW-0418">Kinase</keyword>
<dbReference type="RefSeq" id="WP_236863024.1">
    <property type="nucleotide sequence ID" value="NZ_BAABAZ010000012.1"/>
</dbReference>
<keyword evidence="12" id="KW-1185">Reference proteome</keyword>
<dbReference type="Proteomes" id="UP001501586">
    <property type="component" value="Unassembled WGS sequence"/>
</dbReference>
<dbReference type="InterPro" id="IPR011994">
    <property type="entry name" value="Cytidylate_kinase_dom"/>
</dbReference>
<evidence type="ECO:0000256" key="5">
    <source>
        <dbReference type="ARBA" id="ARBA00022840"/>
    </source>
</evidence>
<dbReference type="EMBL" id="BAABAZ010000012">
    <property type="protein sequence ID" value="GAA4285227.1"/>
    <property type="molecule type" value="Genomic_DNA"/>
</dbReference>
<evidence type="ECO:0000313" key="11">
    <source>
        <dbReference type="EMBL" id="GAA4285227.1"/>
    </source>
</evidence>
<evidence type="ECO:0000256" key="8">
    <source>
        <dbReference type="HAMAP-Rule" id="MF_00238"/>
    </source>
</evidence>
<dbReference type="CDD" id="cd02020">
    <property type="entry name" value="CMPK"/>
    <property type="match status" value="1"/>
</dbReference>
<dbReference type="SUPFAM" id="SSF52540">
    <property type="entry name" value="P-loop containing nucleoside triphosphate hydrolases"/>
    <property type="match status" value="1"/>
</dbReference>
<protein>
    <recommendedName>
        <fullName evidence="8">Cytidylate kinase</fullName>
        <shortName evidence="8">CK</shortName>
        <ecNumber evidence="8">2.7.4.25</ecNumber>
    </recommendedName>
    <alternativeName>
        <fullName evidence="8">Cytidine monophosphate kinase</fullName>
        <shortName evidence="8">CMP kinase</shortName>
    </alternativeName>
</protein>
<keyword evidence="8" id="KW-0963">Cytoplasm</keyword>
<dbReference type="HAMAP" id="MF_00238">
    <property type="entry name" value="Cytidyl_kinase_type1"/>
    <property type="match status" value="1"/>
</dbReference>
<evidence type="ECO:0000256" key="2">
    <source>
        <dbReference type="ARBA" id="ARBA00022679"/>
    </source>
</evidence>
<evidence type="ECO:0000313" key="12">
    <source>
        <dbReference type="Proteomes" id="UP001501586"/>
    </source>
</evidence>
<organism evidence="11 12">
    <name type="scientific">Brevibacterium daeguense</name>
    <dbReference type="NCBI Taxonomy" id="909936"/>
    <lineage>
        <taxon>Bacteria</taxon>
        <taxon>Bacillati</taxon>
        <taxon>Actinomycetota</taxon>
        <taxon>Actinomycetes</taxon>
        <taxon>Micrococcales</taxon>
        <taxon>Brevibacteriaceae</taxon>
        <taxon>Brevibacterium</taxon>
    </lineage>
</organism>
<dbReference type="InterPro" id="IPR027417">
    <property type="entry name" value="P-loop_NTPase"/>
</dbReference>
<accession>A0ABP8EMQ1</accession>
<keyword evidence="3 8" id="KW-0547">Nucleotide-binding</keyword>
<name>A0ABP8EMQ1_9MICO</name>
<evidence type="ECO:0000256" key="1">
    <source>
        <dbReference type="ARBA" id="ARBA00009427"/>
    </source>
</evidence>
<evidence type="ECO:0000259" key="10">
    <source>
        <dbReference type="Pfam" id="PF02224"/>
    </source>
</evidence>
<feature type="binding site" evidence="8">
    <location>
        <begin position="8"/>
        <end position="16"/>
    </location>
    <ligand>
        <name>ATP</name>
        <dbReference type="ChEBI" id="CHEBI:30616"/>
    </ligand>
</feature>
<comment type="catalytic activity">
    <reaction evidence="7 8">
        <text>CMP + ATP = CDP + ADP</text>
        <dbReference type="Rhea" id="RHEA:11600"/>
        <dbReference type="ChEBI" id="CHEBI:30616"/>
        <dbReference type="ChEBI" id="CHEBI:58069"/>
        <dbReference type="ChEBI" id="CHEBI:60377"/>
        <dbReference type="ChEBI" id="CHEBI:456216"/>
        <dbReference type="EC" id="2.7.4.25"/>
    </reaction>
</comment>
<keyword evidence="9" id="KW-0175">Coiled coil</keyword>
<evidence type="ECO:0000256" key="9">
    <source>
        <dbReference type="SAM" id="Coils"/>
    </source>
</evidence>
<comment type="similarity">
    <text evidence="1 8">Belongs to the cytidylate kinase family. Type 1 subfamily.</text>
</comment>
<feature type="domain" description="Cytidylate kinase" evidence="10">
    <location>
        <begin position="4"/>
        <end position="216"/>
    </location>
</feature>
<gene>
    <name evidence="8" type="primary">cmk</name>
    <name evidence="11" type="ORF">GCM10022261_27580</name>
</gene>
<dbReference type="InterPro" id="IPR003136">
    <property type="entry name" value="Cytidylate_kin"/>
</dbReference>
<comment type="subcellular location">
    <subcellularLocation>
        <location evidence="8">Cytoplasm</location>
    </subcellularLocation>
</comment>
<dbReference type="Pfam" id="PF02224">
    <property type="entry name" value="Cytidylate_kin"/>
    <property type="match status" value="1"/>
</dbReference>
<keyword evidence="5 8" id="KW-0067">ATP-binding</keyword>
<reference evidence="12" key="1">
    <citation type="journal article" date="2019" name="Int. J. Syst. Evol. Microbiol.">
        <title>The Global Catalogue of Microorganisms (GCM) 10K type strain sequencing project: providing services to taxonomists for standard genome sequencing and annotation.</title>
        <authorList>
            <consortium name="The Broad Institute Genomics Platform"/>
            <consortium name="The Broad Institute Genome Sequencing Center for Infectious Disease"/>
            <person name="Wu L."/>
            <person name="Ma J."/>
        </authorList>
    </citation>
    <scope>NUCLEOTIDE SEQUENCE [LARGE SCALE GENOMIC DNA]</scope>
    <source>
        <strain evidence="12">JCM 17458</strain>
    </source>
</reference>
<evidence type="ECO:0000256" key="6">
    <source>
        <dbReference type="ARBA" id="ARBA00047615"/>
    </source>
</evidence>
<dbReference type="EC" id="2.7.4.25" evidence="8"/>
<comment type="catalytic activity">
    <reaction evidence="6 8">
        <text>dCMP + ATP = dCDP + ADP</text>
        <dbReference type="Rhea" id="RHEA:25094"/>
        <dbReference type="ChEBI" id="CHEBI:30616"/>
        <dbReference type="ChEBI" id="CHEBI:57566"/>
        <dbReference type="ChEBI" id="CHEBI:58593"/>
        <dbReference type="ChEBI" id="CHEBI:456216"/>
        <dbReference type="EC" id="2.7.4.25"/>
    </reaction>
</comment>
<feature type="coiled-coil region" evidence="9">
    <location>
        <begin position="93"/>
        <end position="120"/>
    </location>
</feature>
<comment type="caution">
    <text evidence="11">The sequence shown here is derived from an EMBL/GenBank/DDBJ whole genome shotgun (WGS) entry which is preliminary data.</text>
</comment>
<keyword evidence="2 8" id="KW-0808">Transferase</keyword>